<dbReference type="InterPro" id="IPR036259">
    <property type="entry name" value="MFS_trans_sf"/>
</dbReference>
<evidence type="ECO:0000256" key="7">
    <source>
        <dbReference type="SAM" id="Phobius"/>
    </source>
</evidence>
<dbReference type="InterPro" id="IPR011701">
    <property type="entry name" value="MFS"/>
</dbReference>
<proteinExistence type="predicted"/>
<feature type="transmembrane region" description="Helical" evidence="7">
    <location>
        <begin position="54"/>
        <end position="78"/>
    </location>
</feature>
<dbReference type="GO" id="GO:0016020">
    <property type="term" value="C:membrane"/>
    <property type="evidence" value="ECO:0007669"/>
    <property type="project" value="UniProtKB-SubCell"/>
</dbReference>
<dbReference type="CDD" id="cd00201">
    <property type="entry name" value="WW"/>
    <property type="match status" value="1"/>
</dbReference>
<keyword evidence="3 7" id="KW-0812">Transmembrane</keyword>
<feature type="transmembrane region" description="Helical" evidence="7">
    <location>
        <begin position="395"/>
        <end position="414"/>
    </location>
</feature>
<evidence type="ECO:0000313" key="11">
    <source>
        <dbReference type="Proteomes" id="UP000799424"/>
    </source>
</evidence>
<gene>
    <name evidence="10" type="ORF">CC86DRAFT_401186</name>
</gene>
<evidence type="ECO:0000256" key="5">
    <source>
        <dbReference type="ARBA" id="ARBA00023136"/>
    </source>
</evidence>
<dbReference type="PROSITE" id="PS50020">
    <property type="entry name" value="WW_DOMAIN_2"/>
    <property type="match status" value="1"/>
</dbReference>
<evidence type="ECO:0000256" key="4">
    <source>
        <dbReference type="ARBA" id="ARBA00022989"/>
    </source>
</evidence>
<feature type="transmembrane region" description="Helical" evidence="7">
    <location>
        <begin position="243"/>
        <end position="265"/>
    </location>
</feature>
<evidence type="ECO:0000256" key="2">
    <source>
        <dbReference type="ARBA" id="ARBA00022448"/>
    </source>
</evidence>
<dbReference type="Pfam" id="PF00397">
    <property type="entry name" value="WW"/>
    <property type="match status" value="1"/>
</dbReference>
<dbReference type="OrthoDB" id="10262656at2759"/>
<name>A0A6A7AGJ2_9PLEO</name>
<dbReference type="Proteomes" id="UP000799424">
    <property type="component" value="Unassembled WGS sequence"/>
</dbReference>
<comment type="subcellular location">
    <subcellularLocation>
        <location evidence="1">Membrane</location>
        <topology evidence="1">Multi-pass membrane protein</topology>
    </subcellularLocation>
</comment>
<dbReference type="GO" id="GO:0022857">
    <property type="term" value="F:transmembrane transporter activity"/>
    <property type="evidence" value="ECO:0007669"/>
    <property type="project" value="InterPro"/>
</dbReference>
<dbReference type="Gene3D" id="1.20.1250.20">
    <property type="entry name" value="MFS general substrate transporter like domains"/>
    <property type="match status" value="1"/>
</dbReference>
<dbReference type="InterPro" id="IPR001202">
    <property type="entry name" value="WW_dom"/>
</dbReference>
<dbReference type="SUPFAM" id="SSF103473">
    <property type="entry name" value="MFS general substrate transporter"/>
    <property type="match status" value="1"/>
</dbReference>
<accession>A0A6A7AGJ2</accession>
<evidence type="ECO:0000313" key="10">
    <source>
        <dbReference type="EMBL" id="KAF2832421.1"/>
    </source>
</evidence>
<dbReference type="PANTHER" id="PTHR23504">
    <property type="entry name" value="MAJOR FACILITATOR SUPERFAMILY DOMAIN-CONTAINING PROTEIN 10"/>
    <property type="match status" value="1"/>
</dbReference>
<reference evidence="10" key="1">
    <citation type="journal article" date="2020" name="Stud. Mycol.">
        <title>101 Dothideomycetes genomes: a test case for predicting lifestyles and emergence of pathogens.</title>
        <authorList>
            <person name="Haridas S."/>
            <person name="Albert R."/>
            <person name="Binder M."/>
            <person name="Bloem J."/>
            <person name="Labutti K."/>
            <person name="Salamov A."/>
            <person name="Andreopoulos B."/>
            <person name="Baker S."/>
            <person name="Barry K."/>
            <person name="Bills G."/>
            <person name="Bluhm B."/>
            <person name="Cannon C."/>
            <person name="Castanera R."/>
            <person name="Culley D."/>
            <person name="Daum C."/>
            <person name="Ezra D."/>
            <person name="Gonzalez J."/>
            <person name="Henrissat B."/>
            <person name="Kuo A."/>
            <person name="Liang C."/>
            <person name="Lipzen A."/>
            <person name="Lutzoni F."/>
            <person name="Magnuson J."/>
            <person name="Mondo S."/>
            <person name="Nolan M."/>
            <person name="Ohm R."/>
            <person name="Pangilinan J."/>
            <person name="Park H.-J."/>
            <person name="Ramirez L."/>
            <person name="Alfaro M."/>
            <person name="Sun H."/>
            <person name="Tritt A."/>
            <person name="Yoshinaga Y."/>
            <person name="Zwiers L.-H."/>
            <person name="Turgeon B."/>
            <person name="Goodwin S."/>
            <person name="Spatafora J."/>
            <person name="Crous P."/>
            <person name="Grigoriev I."/>
        </authorList>
    </citation>
    <scope>NUCLEOTIDE SEQUENCE</scope>
    <source>
        <strain evidence="10">CBS 113818</strain>
    </source>
</reference>
<organism evidence="10 11">
    <name type="scientific">Ophiobolus disseminans</name>
    <dbReference type="NCBI Taxonomy" id="1469910"/>
    <lineage>
        <taxon>Eukaryota</taxon>
        <taxon>Fungi</taxon>
        <taxon>Dikarya</taxon>
        <taxon>Ascomycota</taxon>
        <taxon>Pezizomycotina</taxon>
        <taxon>Dothideomycetes</taxon>
        <taxon>Pleosporomycetidae</taxon>
        <taxon>Pleosporales</taxon>
        <taxon>Pleosporineae</taxon>
        <taxon>Phaeosphaeriaceae</taxon>
        <taxon>Ophiobolus</taxon>
    </lineage>
</organism>
<evidence type="ECO:0000259" key="8">
    <source>
        <dbReference type="PROSITE" id="PS50020"/>
    </source>
</evidence>
<evidence type="ECO:0000256" key="3">
    <source>
        <dbReference type="ARBA" id="ARBA00022692"/>
    </source>
</evidence>
<dbReference type="SMART" id="SM00456">
    <property type="entry name" value="WW"/>
    <property type="match status" value="1"/>
</dbReference>
<evidence type="ECO:0000256" key="1">
    <source>
        <dbReference type="ARBA" id="ARBA00004141"/>
    </source>
</evidence>
<sequence length="672" mass="72761">MVAFESPWGAVSSRSHEQEEEKLLETIHEEPTLTETSEKSSEATWRNLPQKKQLLLIALCRLSTPLSNACLLPYLYFLVKSIISDPEHPSAPQHISRLTGLLVAAFPVGQMITSMLWGRLSDTYGRKPAILLGLAMSVIANLAFGFSRSIGMLVFWRVVAGMANGIVGVMRTMTAEVVKDKKHQPRAFLAPPLVFNSGRVVALAVGGCLADPVDNLPRLFGPEGVFNLSKNSKGVAWALDYPYALPALFNGVVLAGCLAAAVLWLRESLPSKEGRRDFGLALGDTLTKFIRRRFGRGPAGEYALIQLDDPEAAAPRISMQSSSTGLSTPTSHHSPVPTIWTRPLCKALLAFALLPLHNATFLHIFPVFLSMPILSDQRPNIVSFKGGLGLASPTVGLYLASFGIAGIVLQLLIYPRIQQRIGTLGVFRLANAIFPLAYIFAPYLALLADCQHVKWIAMAAVLFTQVMARTMAIPSSVILLTEAAPHRSVLGTVHGAGNTLSALASACGPAIGDSPLFHQIMGFTNNKYISKFISGGGPPAQYRQASASQASSPPLPEGWAQQWDPSNNRWFYLEKFTGRTQLEPPVEPYHDPDAASMMSGTTACNAPGGPRIKPAVAKAHIYTNLPTAAEREAIWEKERVRQERKGDRKKPTGIKKILNYPNSFVTSGGVGG</sequence>
<dbReference type="Pfam" id="PF07690">
    <property type="entry name" value="MFS_1"/>
    <property type="match status" value="1"/>
</dbReference>
<feature type="transmembrane region" description="Helical" evidence="7">
    <location>
        <begin position="426"/>
        <end position="444"/>
    </location>
</feature>
<feature type="region of interest" description="Disordered" evidence="6">
    <location>
        <begin position="1"/>
        <end position="23"/>
    </location>
</feature>
<evidence type="ECO:0000259" key="9">
    <source>
        <dbReference type="PROSITE" id="PS50850"/>
    </source>
</evidence>
<feature type="transmembrane region" description="Helical" evidence="7">
    <location>
        <begin position="153"/>
        <end position="172"/>
    </location>
</feature>
<feature type="transmembrane region" description="Helical" evidence="7">
    <location>
        <begin position="129"/>
        <end position="147"/>
    </location>
</feature>
<feature type="compositionally biased region" description="Basic and acidic residues" evidence="6">
    <location>
        <begin position="14"/>
        <end position="23"/>
    </location>
</feature>
<protein>
    <submittedName>
        <fullName evidence="10">MFS general substrate transporter</fullName>
    </submittedName>
</protein>
<feature type="transmembrane region" description="Helical" evidence="7">
    <location>
        <begin position="348"/>
        <end position="375"/>
    </location>
</feature>
<keyword evidence="4 7" id="KW-1133">Transmembrane helix</keyword>
<feature type="domain" description="Major facilitator superfamily (MFS) profile" evidence="9">
    <location>
        <begin position="53"/>
        <end position="542"/>
    </location>
</feature>
<dbReference type="InterPro" id="IPR020846">
    <property type="entry name" value="MFS_dom"/>
</dbReference>
<dbReference type="PANTHER" id="PTHR23504:SF6">
    <property type="entry name" value="MULTIDRUG TRANSPORTER, PUTATIVE (AFU_ORTHOLOGUE AFUA_4G08740)-RELATED"/>
    <property type="match status" value="1"/>
</dbReference>
<dbReference type="AlphaFoldDB" id="A0A6A7AGJ2"/>
<dbReference type="PROSITE" id="PS50850">
    <property type="entry name" value="MFS"/>
    <property type="match status" value="1"/>
</dbReference>
<evidence type="ECO:0000256" key="6">
    <source>
        <dbReference type="SAM" id="MobiDB-lite"/>
    </source>
</evidence>
<feature type="transmembrane region" description="Helical" evidence="7">
    <location>
        <begin position="98"/>
        <end position="117"/>
    </location>
</feature>
<feature type="domain" description="WW" evidence="8">
    <location>
        <begin position="553"/>
        <end position="587"/>
    </location>
</feature>
<keyword evidence="11" id="KW-1185">Reference proteome</keyword>
<dbReference type="Gene3D" id="2.20.70.10">
    <property type="match status" value="1"/>
</dbReference>
<dbReference type="SUPFAM" id="SSF51045">
    <property type="entry name" value="WW domain"/>
    <property type="match status" value="1"/>
</dbReference>
<dbReference type="InterPro" id="IPR036020">
    <property type="entry name" value="WW_dom_sf"/>
</dbReference>
<keyword evidence="2" id="KW-0813">Transport</keyword>
<keyword evidence="5 7" id="KW-0472">Membrane</keyword>
<dbReference type="EMBL" id="MU006217">
    <property type="protein sequence ID" value="KAF2832421.1"/>
    <property type="molecule type" value="Genomic_DNA"/>
</dbReference>